<comment type="caution">
    <text evidence="2">The sequence shown here is derived from an EMBL/GenBank/DDBJ whole genome shotgun (WGS) entry which is preliminary data.</text>
</comment>
<protein>
    <submittedName>
        <fullName evidence="2">Uncharacterized protein</fullName>
    </submittedName>
</protein>
<name>A0A841PGF6_9HYPH</name>
<dbReference type="AlphaFoldDB" id="A0A841PGF6"/>
<dbReference type="EMBL" id="JACHEF010000022">
    <property type="protein sequence ID" value="MBB6414374.1"/>
    <property type="molecule type" value="Genomic_DNA"/>
</dbReference>
<reference evidence="2 3" key="1">
    <citation type="submission" date="2020-08" db="EMBL/GenBank/DDBJ databases">
        <title>Genomic Encyclopedia of Type Strains, Phase IV (KMG-IV): sequencing the most valuable type-strain genomes for metagenomic binning, comparative biology and taxonomic classification.</title>
        <authorList>
            <person name="Goeker M."/>
        </authorList>
    </citation>
    <scope>NUCLEOTIDE SEQUENCE [LARGE SCALE GENOMIC DNA]</scope>
    <source>
        <strain evidence="2 3">DSM 100039</strain>
    </source>
</reference>
<evidence type="ECO:0000313" key="3">
    <source>
        <dbReference type="Proteomes" id="UP000556329"/>
    </source>
</evidence>
<proteinExistence type="predicted"/>
<gene>
    <name evidence="2" type="ORF">HNQ71_007084</name>
</gene>
<keyword evidence="3" id="KW-1185">Reference proteome</keyword>
<dbReference type="RefSeq" id="WP_184879490.1">
    <property type="nucleotide sequence ID" value="NZ_JACHEF010000022.1"/>
</dbReference>
<dbReference type="Proteomes" id="UP000556329">
    <property type="component" value="Unassembled WGS sequence"/>
</dbReference>
<feature type="region of interest" description="Disordered" evidence="1">
    <location>
        <begin position="78"/>
        <end position="99"/>
    </location>
</feature>
<evidence type="ECO:0000256" key="1">
    <source>
        <dbReference type="SAM" id="MobiDB-lite"/>
    </source>
</evidence>
<organism evidence="2 3">
    <name type="scientific">Mesorhizobium sangaii</name>
    <dbReference type="NCBI Taxonomy" id="505389"/>
    <lineage>
        <taxon>Bacteria</taxon>
        <taxon>Pseudomonadati</taxon>
        <taxon>Pseudomonadota</taxon>
        <taxon>Alphaproteobacteria</taxon>
        <taxon>Hyphomicrobiales</taxon>
        <taxon>Phyllobacteriaceae</taxon>
        <taxon>Mesorhizobium</taxon>
    </lineage>
</organism>
<accession>A0A841PGF6</accession>
<sequence length="99" mass="10905">MGSLPHPKMLPVKANAAMMASSPPRTNHEDEDDACYTHGTRQCGQGPLRGRSEPLKLEEEIRHKILSMSAATIDRLLQMPRRTMRTGNIPGEAVGNKIT</sequence>
<evidence type="ECO:0000313" key="2">
    <source>
        <dbReference type="EMBL" id="MBB6414374.1"/>
    </source>
</evidence>
<feature type="region of interest" description="Disordered" evidence="1">
    <location>
        <begin position="18"/>
        <end position="51"/>
    </location>
</feature>